<feature type="compositionally biased region" description="Acidic residues" evidence="1">
    <location>
        <begin position="702"/>
        <end position="716"/>
    </location>
</feature>
<feature type="compositionally biased region" description="Polar residues" evidence="1">
    <location>
        <begin position="873"/>
        <end position="884"/>
    </location>
</feature>
<dbReference type="GeneID" id="63807072"/>
<feature type="region of interest" description="Disordered" evidence="1">
    <location>
        <begin position="1001"/>
        <end position="1035"/>
    </location>
</feature>
<feature type="region of interest" description="Disordered" evidence="1">
    <location>
        <begin position="265"/>
        <end position="286"/>
    </location>
</feature>
<dbReference type="InterPro" id="IPR018564">
    <property type="entry name" value="Repl_chkpnt_MRC1_dom"/>
</dbReference>
<feature type="compositionally biased region" description="Polar residues" evidence="1">
    <location>
        <begin position="960"/>
        <end position="974"/>
    </location>
</feature>
<sequence length="1035" mass="113027">MENGASAAEQSVAALMDVVDETQPETTDSGDALGLGTSTLGAAIQSTNQRLFDPLAQMMDSDADSESDDEPLPKPAALPSAPESRLQLESSLLGTAAKAPERSSSNQQQHVEDESQELGATMKPAPVVPKLEFKQTDFALRKQSIVARLTAKGAISSRRAVTDDSDGSSSDSDEELSANARMEMDDSESEPELGETKKKQKEPKKPKAGSIDSSPPKQRAASKAAILKMHQETERLVRETQVHIDPTEFTKRLQLSDFFTRFDSEKADAASRKQRKQDALESKQRLRFSADSDDEVEIEIVGPKQQILAHGARSSRLFACAQKKKEEEKKEQDRLATILRYGSQPMHVSGALPAAKKADGPLALRSLNSALLEAVHKQDMGRKRKDKRHGEDSSQVIEDDEDEDMAMEDNGVEIGDEDVAMEEDSGSDADGSQSRTGSRKVVISDDEDDAVEESKPIGVSKPKPAEYPQSKAKFLGMFKMPAKKPAAPPAAKPEEARVESSPTSDDPQVLPSQDLSYIFSGDHGMHTDTQDSLLLTPSAGTQQAAQQTTQPTTQLTQQGTQPTQLFQQSMDPLGLLNSSLLAGDSQMSVGIPALGDGMPTQMTQSLQPTIPDREDSQSSDIPTLVRQALQLELSDDDGDDRPETAAEASLARAEEPGDQHPGIANESDGSQPRPRGRLLQRRAQLDEKKKKRMGRLERSEFLEDEAEEGESSDSDNDGQRTIRHRKFDWGNDSQANIPSDSENEFHELDSDEEAEQLLADPLINNEDMSDEEGDEAIRELHRQRAMEDDEKAIQELAKDIATGNLRNRGRARNLLGLDEEDYNDRQSRQERMEERARLRRKLMAKEIHDTNLAAIAKNPETAAFANAALMRPPTQSTRGNSSQAPAGDDDGDGDDEDDLLNDEMLDLEEEIDENSVAAAVQQQLSRPRMRVESDDDDNGSSDNDSSKQGSMGVRLADGSGFSTRMNSSQTSSNGLVGLADDGLDTPLSVESLIVRRKTLNSKSTLLPPGPGSLLKRPGASLLQSPMAKRYNAMKK</sequence>
<dbReference type="EMBL" id="MCFD01000009">
    <property type="protein sequence ID" value="ORX68509.1"/>
    <property type="molecule type" value="Genomic_DNA"/>
</dbReference>
<feature type="compositionally biased region" description="Acidic residues" evidence="1">
    <location>
        <begin position="163"/>
        <end position="176"/>
    </location>
</feature>
<feature type="region of interest" description="Disordered" evidence="1">
    <location>
        <begin position="537"/>
        <end position="567"/>
    </location>
</feature>
<feature type="compositionally biased region" description="Polar residues" evidence="1">
    <location>
        <begin position="36"/>
        <end position="50"/>
    </location>
</feature>
<feature type="compositionally biased region" description="Low complexity" evidence="1">
    <location>
        <begin position="75"/>
        <end position="84"/>
    </location>
</feature>
<dbReference type="Pfam" id="PF09444">
    <property type="entry name" value="MRC1"/>
    <property type="match status" value="1"/>
</dbReference>
<dbReference type="RefSeq" id="XP_040742291.1">
    <property type="nucleotide sequence ID" value="XM_040890424.1"/>
</dbReference>
<comment type="caution">
    <text evidence="3">The sequence shown here is derived from an EMBL/GenBank/DDBJ whole genome shotgun (WGS) entry which is preliminary data.</text>
</comment>
<evidence type="ECO:0000256" key="1">
    <source>
        <dbReference type="SAM" id="MobiDB-lite"/>
    </source>
</evidence>
<dbReference type="Proteomes" id="UP000193922">
    <property type="component" value="Unassembled WGS sequence"/>
</dbReference>
<feature type="compositionally biased region" description="Acidic residues" evidence="1">
    <location>
        <begin position="887"/>
        <end position="913"/>
    </location>
</feature>
<feature type="region of interest" description="Disordered" evidence="1">
    <location>
        <begin position="374"/>
        <end position="512"/>
    </location>
</feature>
<feature type="compositionally biased region" description="Low complexity" evidence="1">
    <location>
        <begin position="540"/>
        <end position="567"/>
    </location>
</feature>
<proteinExistence type="predicted"/>
<feature type="compositionally biased region" description="Acidic residues" evidence="1">
    <location>
        <begin position="397"/>
        <end position="427"/>
    </location>
</feature>
<feature type="region of interest" description="Disordered" evidence="1">
    <location>
        <begin position="591"/>
        <end position="620"/>
    </location>
</feature>
<reference evidence="3 4" key="1">
    <citation type="submission" date="2016-07" db="EMBL/GenBank/DDBJ databases">
        <title>Pervasive Adenine N6-methylation of Active Genes in Fungi.</title>
        <authorList>
            <consortium name="DOE Joint Genome Institute"/>
            <person name="Mondo S.J."/>
            <person name="Dannebaum R.O."/>
            <person name="Kuo R.C."/>
            <person name="Labutti K."/>
            <person name="Haridas S."/>
            <person name="Kuo A."/>
            <person name="Salamov A."/>
            <person name="Ahrendt S.R."/>
            <person name="Lipzen A."/>
            <person name="Sullivan W."/>
            <person name="Andreopoulos W.B."/>
            <person name="Clum A."/>
            <person name="Lindquist E."/>
            <person name="Daum C."/>
            <person name="Ramamoorthy G.K."/>
            <person name="Gryganskyi A."/>
            <person name="Culley D."/>
            <person name="Magnuson J.K."/>
            <person name="James T.Y."/>
            <person name="O'Malley M.A."/>
            <person name="Stajich J.E."/>
            <person name="Spatafora J.W."/>
            <person name="Visel A."/>
            <person name="Grigoriev I.V."/>
        </authorList>
    </citation>
    <scope>NUCLEOTIDE SEQUENCE [LARGE SCALE GENOMIC DNA]</scope>
    <source>
        <strain evidence="3 4">ATCC 12442</strain>
    </source>
</reference>
<evidence type="ECO:0000313" key="4">
    <source>
        <dbReference type="Proteomes" id="UP000193922"/>
    </source>
</evidence>
<feature type="compositionally biased region" description="Polar residues" evidence="1">
    <location>
        <begin position="731"/>
        <end position="740"/>
    </location>
</feature>
<feature type="compositionally biased region" description="Basic residues" evidence="1">
    <location>
        <begin position="198"/>
        <end position="207"/>
    </location>
</feature>
<gene>
    <name evidence="3" type="ORF">DL89DRAFT_293757</name>
</gene>
<evidence type="ECO:0000259" key="2">
    <source>
        <dbReference type="Pfam" id="PF09444"/>
    </source>
</evidence>
<feature type="compositionally biased region" description="Polar residues" evidence="1">
    <location>
        <begin position="500"/>
        <end position="512"/>
    </location>
</feature>
<dbReference type="OrthoDB" id="2130597at2759"/>
<accession>A0A1Y1W4R1</accession>
<dbReference type="AlphaFoldDB" id="A0A1Y1W4R1"/>
<feature type="compositionally biased region" description="Acidic residues" evidence="1">
    <location>
        <begin position="61"/>
        <end position="70"/>
    </location>
</feature>
<feature type="region of interest" description="Disordered" evidence="1">
    <location>
        <begin position="871"/>
        <end position="974"/>
    </location>
</feature>
<evidence type="ECO:0000313" key="3">
    <source>
        <dbReference type="EMBL" id="ORX68509.1"/>
    </source>
</evidence>
<feature type="compositionally biased region" description="Basic and acidic residues" evidence="1">
    <location>
        <begin position="683"/>
        <end position="701"/>
    </location>
</feature>
<feature type="region of interest" description="Disordered" evidence="1">
    <location>
        <begin position="1"/>
        <end position="128"/>
    </location>
</feature>
<feature type="compositionally biased region" description="Low complexity" evidence="1">
    <location>
        <begin position="1001"/>
        <end position="1018"/>
    </location>
</feature>
<protein>
    <recommendedName>
        <fullName evidence="2">DNA replication checkpoint mediator MRC1 domain-containing protein</fullName>
    </recommendedName>
</protein>
<organism evidence="3 4">
    <name type="scientific">Linderina pennispora</name>
    <dbReference type="NCBI Taxonomy" id="61395"/>
    <lineage>
        <taxon>Eukaryota</taxon>
        <taxon>Fungi</taxon>
        <taxon>Fungi incertae sedis</taxon>
        <taxon>Zoopagomycota</taxon>
        <taxon>Kickxellomycotina</taxon>
        <taxon>Kickxellomycetes</taxon>
        <taxon>Kickxellales</taxon>
        <taxon>Kickxellaceae</taxon>
        <taxon>Linderina</taxon>
    </lineage>
</organism>
<feature type="region of interest" description="Disordered" evidence="1">
    <location>
        <begin position="632"/>
        <end position="775"/>
    </location>
</feature>
<keyword evidence="4" id="KW-1185">Reference proteome</keyword>
<dbReference type="STRING" id="61395.A0A1Y1W4R1"/>
<feature type="domain" description="DNA replication checkpoint mediator MRC1" evidence="2">
    <location>
        <begin position="697"/>
        <end position="866"/>
    </location>
</feature>
<feature type="region of interest" description="Disordered" evidence="1">
    <location>
        <begin position="149"/>
        <end position="231"/>
    </location>
</feature>
<name>A0A1Y1W4R1_9FUNG</name>